<dbReference type="Gene3D" id="3.40.50.1000">
    <property type="entry name" value="HAD superfamily/HAD-like"/>
    <property type="match status" value="1"/>
</dbReference>
<feature type="transmembrane region" description="Helical" evidence="11">
    <location>
        <begin position="841"/>
        <end position="859"/>
    </location>
</feature>
<dbReference type="InterPro" id="IPR036412">
    <property type="entry name" value="HAD-like_sf"/>
</dbReference>
<keyword evidence="10 11" id="KW-0472">Membrane</keyword>
<dbReference type="FunFam" id="3.40.50.1000:FF:000001">
    <property type="entry name" value="Phospholipid-transporting ATPase IC"/>
    <property type="match status" value="1"/>
</dbReference>
<dbReference type="InterPro" id="IPR008250">
    <property type="entry name" value="ATPase_P-typ_transduc_dom_A_sf"/>
</dbReference>
<feature type="transmembrane region" description="Helical" evidence="11">
    <location>
        <begin position="792"/>
        <end position="815"/>
    </location>
</feature>
<feature type="transmembrane region" description="Helical" evidence="11">
    <location>
        <begin position="727"/>
        <end position="746"/>
    </location>
</feature>
<dbReference type="PANTHER" id="PTHR43294">
    <property type="entry name" value="SODIUM/POTASSIUM-TRANSPORTING ATPASE SUBUNIT ALPHA"/>
    <property type="match status" value="1"/>
</dbReference>
<feature type="transmembrane region" description="Helical" evidence="11">
    <location>
        <begin position="880"/>
        <end position="898"/>
    </location>
</feature>
<dbReference type="InterPro" id="IPR023214">
    <property type="entry name" value="HAD_sf"/>
</dbReference>
<dbReference type="SUPFAM" id="SSF81665">
    <property type="entry name" value="Calcium ATPase, transmembrane domain M"/>
    <property type="match status" value="1"/>
</dbReference>
<feature type="transmembrane region" description="Helical" evidence="11">
    <location>
        <begin position="752"/>
        <end position="771"/>
    </location>
</feature>
<evidence type="ECO:0000259" key="12">
    <source>
        <dbReference type="SMART" id="SM00831"/>
    </source>
</evidence>
<dbReference type="Pfam" id="PF00690">
    <property type="entry name" value="Cation_ATPase_N"/>
    <property type="match status" value="1"/>
</dbReference>
<dbReference type="GO" id="GO:0098662">
    <property type="term" value="P:inorganic cation transmembrane transport"/>
    <property type="evidence" value="ECO:0007669"/>
    <property type="project" value="UniProtKB-ARBA"/>
</dbReference>
<dbReference type="SFLD" id="SFLDG00002">
    <property type="entry name" value="C1.7:_P-type_atpase_like"/>
    <property type="match status" value="1"/>
</dbReference>
<feature type="domain" description="Cation-transporting P-type ATPase N-terminal" evidence="12">
    <location>
        <begin position="18"/>
        <end position="91"/>
    </location>
</feature>
<evidence type="ECO:0000256" key="9">
    <source>
        <dbReference type="ARBA" id="ARBA00022989"/>
    </source>
</evidence>
<dbReference type="SFLD" id="SFLDF00027">
    <property type="entry name" value="p-type_atpase"/>
    <property type="match status" value="1"/>
</dbReference>
<reference evidence="13 14" key="1">
    <citation type="submission" date="2006-12" db="EMBL/GenBank/DDBJ databases">
        <title>Complete sequence of Chlorobium phaeobacteroides DSM 266.</title>
        <authorList>
            <consortium name="US DOE Joint Genome Institute"/>
            <person name="Copeland A."/>
            <person name="Lucas S."/>
            <person name="Lapidus A."/>
            <person name="Barry K."/>
            <person name="Detter J.C."/>
            <person name="Glavina del Rio T."/>
            <person name="Hammon N."/>
            <person name="Israni S."/>
            <person name="Pitluck S."/>
            <person name="Goltsman E."/>
            <person name="Schmutz J."/>
            <person name="Larimer F."/>
            <person name="Land M."/>
            <person name="Hauser L."/>
            <person name="Mikhailova N."/>
            <person name="Li T."/>
            <person name="Overmann J."/>
            <person name="Bryant D.A."/>
            <person name="Richardson P."/>
        </authorList>
    </citation>
    <scope>NUCLEOTIDE SEQUENCE [LARGE SCALE GENOMIC DNA]</scope>
    <source>
        <strain evidence="13 14">DSM 266</strain>
    </source>
</reference>
<evidence type="ECO:0000256" key="5">
    <source>
        <dbReference type="ARBA" id="ARBA00022723"/>
    </source>
</evidence>
<dbReference type="InterPro" id="IPR023299">
    <property type="entry name" value="ATPase_P-typ_cyto_dom_N"/>
</dbReference>
<dbReference type="FunFam" id="3.40.50.1000:FF:000028">
    <property type="entry name" value="Calcium-transporting P-type ATPase, putative"/>
    <property type="match status" value="1"/>
</dbReference>
<feature type="transmembrane region" description="Helical" evidence="11">
    <location>
        <begin position="71"/>
        <end position="89"/>
    </location>
</feature>
<dbReference type="InterPro" id="IPR050510">
    <property type="entry name" value="Cation_transp_ATPase_P-type"/>
</dbReference>
<evidence type="ECO:0000256" key="2">
    <source>
        <dbReference type="ARBA" id="ARBA00005675"/>
    </source>
</evidence>
<dbReference type="SFLD" id="SFLDS00003">
    <property type="entry name" value="Haloacid_Dehalogenase"/>
    <property type="match status" value="1"/>
</dbReference>
<feature type="transmembrane region" description="Helical" evidence="11">
    <location>
        <begin position="290"/>
        <end position="316"/>
    </location>
</feature>
<evidence type="ECO:0000256" key="1">
    <source>
        <dbReference type="ARBA" id="ARBA00004651"/>
    </source>
</evidence>
<name>A1BD81_CHLPD</name>
<keyword evidence="6" id="KW-0547">Nucleotide-binding</keyword>
<evidence type="ECO:0000256" key="3">
    <source>
        <dbReference type="ARBA" id="ARBA00022475"/>
    </source>
</evidence>
<proteinExistence type="inferred from homology"/>
<dbReference type="SUPFAM" id="SSF81653">
    <property type="entry name" value="Calcium ATPase, transduction domain A"/>
    <property type="match status" value="1"/>
</dbReference>
<dbReference type="PRINTS" id="PR00119">
    <property type="entry name" value="CATATPASE"/>
</dbReference>
<keyword evidence="4 11" id="KW-0812">Transmembrane</keyword>
<evidence type="ECO:0000256" key="7">
    <source>
        <dbReference type="ARBA" id="ARBA00022840"/>
    </source>
</evidence>
<dbReference type="Pfam" id="PF13246">
    <property type="entry name" value="Cation_ATPase"/>
    <property type="match status" value="1"/>
</dbReference>
<dbReference type="SMART" id="SM00831">
    <property type="entry name" value="Cation_ATPase_N"/>
    <property type="match status" value="1"/>
</dbReference>
<dbReference type="SUPFAM" id="SSF56784">
    <property type="entry name" value="HAD-like"/>
    <property type="match status" value="1"/>
</dbReference>
<evidence type="ECO:0000256" key="10">
    <source>
        <dbReference type="ARBA" id="ARBA00023136"/>
    </source>
</evidence>
<dbReference type="GO" id="GO:0019829">
    <property type="term" value="F:ATPase-coupled monoatomic cation transmembrane transporter activity"/>
    <property type="evidence" value="ECO:0007669"/>
    <property type="project" value="UniProtKB-ARBA"/>
</dbReference>
<dbReference type="OrthoDB" id="9770315at2"/>
<dbReference type="Gene3D" id="3.40.1110.10">
    <property type="entry name" value="Calcium-transporting ATPase, cytoplasmic domain N"/>
    <property type="match status" value="1"/>
</dbReference>
<dbReference type="RefSeq" id="WP_011744194.1">
    <property type="nucleotide sequence ID" value="NC_008639.1"/>
</dbReference>
<feature type="transmembrane region" description="Helical" evidence="11">
    <location>
        <begin position="264"/>
        <end position="284"/>
    </location>
</feature>
<dbReference type="FunFam" id="2.70.150.10:FF:000016">
    <property type="entry name" value="Calcium-transporting P-type ATPase putative"/>
    <property type="match status" value="1"/>
</dbReference>
<dbReference type="InterPro" id="IPR001757">
    <property type="entry name" value="P_typ_ATPase"/>
</dbReference>
<dbReference type="InterPro" id="IPR044492">
    <property type="entry name" value="P_typ_ATPase_HD_dom"/>
</dbReference>
<dbReference type="NCBIfam" id="TIGR01494">
    <property type="entry name" value="ATPase_P-type"/>
    <property type="match status" value="3"/>
</dbReference>
<dbReference type="Proteomes" id="UP000008701">
    <property type="component" value="Chromosome"/>
</dbReference>
<dbReference type="SUPFAM" id="SSF81660">
    <property type="entry name" value="Metal cation-transporting ATPase, ATP-binding domain N"/>
    <property type="match status" value="1"/>
</dbReference>
<dbReference type="GO" id="GO:0046873">
    <property type="term" value="F:metal ion transmembrane transporter activity"/>
    <property type="evidence" value="ECO:0007669"/>
    <property type="project" value="UniProtKB-ARBA"/>
</dbReference>
<keyword evidence="8" id="KW-1278">Translocase</keyword>
<organism evidence="13 14">
    <name type="scientific">Chlorobium phaeobacteroides (strain DSM 266 / SMG 266 / 2430)</name>
    <dbReference type="NCBI Taxonomy" id="290317"/>
    <lineage>
        <taxon>Bacteria</taxon>
        <taxon>Pseudomonadati</taxon>
        <taxon>Chlorobiota</taxon>
        <taxon>Chlorobiia</taxon>
        <taxon>Chlorobiales</taxon>
        <taxon>Chlorobiaceae</taxon>
        <taxon>Chlorobium/Pelodictyon group</taxon>
        <taxon>Chlorobium</taxon>
    </lineage>
</organism>
<dbReference type="InterPro" id="IPR006068">
    <property type="entry name" value="ATPase_P-typ_cation-transptr_C"/>
</dbReference>
<dbReference type="PRINTS" id="PR00120">
    <property type="entry name" value="HATPASE"/>
</dbReference>
<keyword evidence="9 11" id="KW-1133">Transmembrane helix</keyword>
<keyword evidence="5" id="KW-0479">Metal-binding</keyword>
<comment type="similarity">
    <text evidence="2">Belongs to the cation transport ATPase (P-type) (TC 3.A.3) family. Type IIA subfamily.</text>
</comment>
<dbReference type="Gene3D" id="2.70.150.10">
    <property type="entry name" value="Calcium-transporting ATPase, cytoplasmic transduction domain A"/>
    <property type="match status" value="1"/>
</dbReference>
<dbReference type="PANTHER" id="PTHR43294:SF21">
    <property type="entry name" value="CATION TRANSPORTING ATPASE"/>
    <property type="match status" value="1"/>
</dbReference>
<keyword evidence="3" id="KW-1003">Cell membrane</keyword>
<evidence type="ECO:0000256" key="11">
    <source>
        <dbReference type="SAM" id="Phobius"/>
    </source>
</evidence>
<evidence type="ECO:0000313" key="13">
    <source>
        <dbReference type="EMBL" id="ABL64358.1"/>
    </source>
</evidence>
<protein>
    <submittedName>
        <fullName evidence="13">ATPase, P-type (Transporting), HAD superfamily, subfamily IC</fullName>
    </submittedName>
</protein>
<dbReference type="Pfam" id="PF00122">
    <property type="entry name" value="E1-E2_ATPase"/>
    <property type="match status" value="1"/>
</dbReference>
<dbReference type="InterPro" id="IPR004014">
    <property type="entry name" value="ATPase_P-typ_cation-transptr_N"/>
</dbReference>
<dbReference type="InterPro" id="IPR059000">
    <property type="entry name" value="ATPase_P-type_domA"/>
</dbReference>
<dbReference type="GO" id="GO:0016887">
    <property type="term" value="F:ATP hydrolysis activity"/>
    <property type="evidence" value="ECO:0007669"/>
    <property type="project" value="InterPro"/>
</dbReference>
<gene>
    <name evidence="13" type="ordered locus">Cpha266_0296</name>
</gene>
<dbReference type="GO" id="GO:0046872">
    <property type="term" value="F:metal ion binding"/>
    <property type="evidence" value="ECO:0007669"/>
    <property type="project" value="UniProtKB-KW"/>
</dbReference>
<feature type="transmembrane region" description="Helical" evidence="11">
    <location>
        <begin position="95"/>
        <end position="115"/>
    </location>
</feature>
<dbReference type="GO" id="GO:0005886">
    <property type="term" value="C:plasma membrane"/>
    <property type="evidence" value="ECO:0007669"/>
    <property type="project" value="UniProtKB-SubCell"/>
</dbReference>
<dbReference type="InterPro" id="IPR023298">
    <property type="entry name" value="ATPase_P-typ_TM_dom_sf"/>
</dbReference>
<accession>A1BD81</accession>
<sequence>MPTEIPSRPDTRVLDGKLWHTLPLETALAQLGLSHGGLTTAEANSRRETFGPNELEEKGGRTVWHILWEQVSSVMIVILLIAGVLALLFKGGGGPPIDAIAIFSIVILFVVQGVMQEYRAQKAIAALKQMSSPTVKVVRDGQVQEMSARDLVPGDLVKLETGSVVPADCRIVESVNLRIQEAALTGESEPIEKFSGVLEGEDLSLGDRKNMGYMGTFASYGRGEALVVETGMRTELGKIASMIQNVKHEETPLQKKLDKLGKTLALIALVVAVVVALTGVYIEGKTWAEVLIIAIAISVAIVPEGLPAVQTFSLAIGAQRMVKRKALIRKLPAVEALGSVTVICSDKTGTLTQNKMTVTELETLDHRVELDTQARQYDIEHGQPELAALVACGGLCCDAVLNPDGETGVGDPTEVALAVAAHRYNLSRIALESVLPRVAEIPFDSGRKLMTTIHKLPEGGALPSTISAMAAGLNGSPYVVFTKGAADNMLAICDRVFSVGQVRPLTDDDRARIHAANSKMASDGIRVLGVGYHGLPDLSEYEQPGKVERELVFLGLVGMIDPARPEAKDAVAKCKTAGIRTIMITGDHPDTARYIAADLGITSHDGRVITGVELEKMSDTDLKKALKDANTNCFARVSPEHKLRIVGALQELGNIVAMTGDGVNDAPALKRADIGVAMGITGTDVSKEAADMVLLDDNFATIVAAIEEGRVVYDNLRRFVMFSISGNIAKVIIVAVSPLIGLAAMLKPIQILFSNLLTDGLLGLGMGMEAAEKNTMQRPPYSPQESIISRVVGRHIAIIGPVIGLLLLVVGYLQWQQLGLPNVLQIKNEAERNALFTDPKVLMWGTLMFTALAMMQVGRAFSSRSFLDPFWKQPLRTNKVLVGMILAVVTLQLFVVYTPGVQTFFSAVSLSGTNLGLCIAFAMVVLTIMELLKALERRNAAAKQPGGKK</sequence>
<dbReference type="GO" id="GO:0015662">
    <property type="term" value="F:P-type ion transporter activity"/>
    <property type="evidence" value="ECO:0007669"/>
    <property type="project" value="UniProtKB-ARBA"/>
</dbReference>
<keyword evidence="14" id="KW-1185">Reference proteome</keyword>
<dbReference type="HOGENOM" id="CLU_002360_3_3_10"/>
<dbReference type="Gene3D" id="1.20.1110.10">
    <property type="entry name" value="Calcium-transporting ATPase, transmembrane domain"/>
    <property type="match status" value="1"/>
</dbReference>
<dbReference type="AlphaFoldDB" id="A1BD81"/>
<dbReference type="InterPro" id="IPR018303">
    <property type="entry name" value="ATPase_P-typ_P_site"/>
</dbReference>
<dbReference type="PROSITE" id="PS00154">
    <property type="entry name" value="ATPASE_E1_E2"/>
    <property type="match status" value="1"/>
</dbReference>
<keyword evidence="7" id="KW-0067">ATP-binding</keyword>
<evidence type="ECO:0000256" key="6">
    <source>
        <dbReference type="ARBA" id="ARBA00022741"/>
    </source>
</evidence>
<dbReference type="Pfam" id="PF00689">
    <property type="entry name" value="Cation_ATPase_C"/>
    <property type="match status" value="1"/>
</dbReference>
<evidence type="ECO:0000256" key="4">
    <source>
        <dbReference type="ARBA" id="ARBA00022692"/>
    </source>
</evidence>
<dbReference type="GO" id="GO:0005524">
    <property type="term" value="F:ATP binding"/>
    <property type="evidence" value="ECO:0007669"/>
    <property type="project" value="UniProtKB-KW"/>
</dbReference>
<dbReference type="KEGG" id="cph:Cpha266_0296"/>
<feature type="transmembrane region" description="Helical" evidence="11">
    <location>
        <begin position="904"/>
        <end position="928"/>
    </location>
</feature>
<dbReference type="eggNOG" id="COG0474">
    <property type="taxonomic scope" value="Bacteria"/>
</dbReference>
<dbReference type="GO" id="GO:0140352">
    <property type="term" value="P:export from cell"/>
    <property type="evidence" value="ECO:0007669"/>
    <property type="project" value="UniProtKB-ARBA"/>
</dbReference>
<evidence type="ECO:0000256" key="8">
    <source>
        <dbReference type="ARBA" id="ARBA00022967"/>
    </source>
</evidence>
<evidence type="ECO:0000313" key="14">
    <source>
        <dbReference type="Proteomes" id="UP000008701"/>
    </source>
</evidence>
<dbReference type="STRING" id="290317.Cpha266_0296"/>
<dbReference type="EMBL" id="CP000492">
    <property type="protein sequence ID" value="ABL64358.1"/>
    <property type="molecule type" value="Genomic_DNA"/>
</dbReference>
<comment type="subcellular location">
    <subcellularLocation>
        <location evidence="1">Cell membrane</location>
        <topology evidence="1">Multi-pass membrane protein</topology>
    </subcellularLocation>
</comment>